<proteinExistence type="predicted"/>
<reference evidence="1" key="1">
    <citation type="submission" date="2023-03" db="EMBL/GenBank/DDBJ databases">
        <title>Massive genome expansion in bonnet fungi (Mycena s.s.) driven by repeated elements and novel gene families across ecological guilds.</title>
        <authorList>
            <consortium name="Lawrence Berkeley National Laboratory"/>
            <person name="Harder C.B."/>
            <person name="Miyauchi S."/>
            <person name="Viragh M."/>
            <person name="Kuo A."/>
            <person name="Thoen E."/>
            <person name="Andreopoulos B."/>
            <person name="Lu D."/>
            <person name="Skrede I."/>
            <person name="Drula E."/>
            <person name="Henrissat B."/>
            <person name="Morin E."/>
            <person name="Kohler A."/>
            <person name="Barry K."/>
            <person name="LaButti K."/>
            <person name="Morin E."/>
            <person name="Salamov A."/>
            <person name="Lipzen A."/>
            <person name="Mereny Z."/>
            <person name="Hegedus B."/>
            <person name="Baldrian P."/>
            <person name="Stursova M."/>
            <person name="Weitz H."/>
            <person name="Taylor A."/>
            <person name="Grigoriev I.V."/>
            <person name="Nagy L.G."/>
            <person name="Martin F."/>
            <person name="Kauserud H."/>
        </authorList>
    </citation>
    <scope>NUCLEOTIDE SEQUENCE</scope>
    <source>
        <strain evidence="1">CBHHK002</strain>
    </source>
</reference>
<dbReference type="AlphaFoldDB" id="A0AAD6ZBM7"/>
<dbReference type="Proteomes" id="UP001218218">
    <property type="component" value="Unassembled WGS sequence"/>
</dbReference>
<evidence type="ECO:0000313" key="2">
    <source>
        <dbReference type="Proteomes" id="UP001218218"/>
    </source>
</evidence>
<evidence type="ECO:0000313" key="1">
    <source>
        <dbReference type="EMBL" id="KAJ7315253.1"/>
    </source>
</evidence>
<dbReference type="EMBL" id="JARIHO010000063">
    <property type="protein sequence ID" value="KAJ7315253.1"/>
    <property type="molecule type" value="Genomic_DNA"/>
</dbReference>
<organism evidence="1 2">
    <name type="scientific">Mycena albidolilacea</name>
    <dbReference type="NCBI Taxonomy" id="1033008"/>
    <lineage>
        <taxon>Eukaryota</taxon>
        <taxon>Fungi</taxon>
        <taxon>Dikarya</taxon>
        <taxon>Basidiomycota</taxon>
        <taxon>Agaricomycotina</taxon>
        <taxon>Agaricomycetes</taxon>
        <taxon>Agaricomycetidae</taxon>
        <taxon>Agaricales</taxon>
        <taxon>Marasmiineae</taxon>
        <taxon>Mycenaceae</taxon>
        <taxon>Mycena</taxon>
    </lineage>
</organism>
<sequence length="189" mass="20595">MSEKSWYSSVRRRRRSQLSGSRGVMTGNRSEVWTSLSGMHTVLGATERAPMFPMAAVCALVTTGTAIETVTVADAVTIEAGFTLLARPDDGVLAVDEFTSGAFSRTMGWVDVAANEAAELRLRPGRRDLESVRIPPKGMVGRFGRAGVIGVRMIAARMRALRLRLPTLRRSGRPRQLGANFSESDTVKR</sequence>
<gene>
    <name evidence="1" type="ORF">DFH08DRAFT_972269</name>
</gene>
<protein>
    <submittedName>
        <fullName evidence="1">Uncharacterized protein</fullName>
    </submittedName>
</protein>
<accession>A0AAD6ZBM7</accession>
<name>A0AAD6ZBM7_9AGAR</name>
<comment type="caution">
    <text evidence="1">The sequence shown here is derived from an EMBL/GenBank/DDBJ whole genome shotgun (WGS) entry which is preliminary data.</text>
</comment>
<keyword evidence="2" id="KW-1185">Reference proteome</keyword>